<keyword evidence="2" id="KW-1185">Reference proteome</keyword>
<feature type="non-terminal residue" evidence="1">
    <location>
        <position position="123"/>
    </location>
</feature>
<dbReference type="Proteomes" id="UP000275408">
    <property type="component" value="Unassembled WGS sequence"/>
</dbReference>
<protein>
    <submittedName>
        <fullName evidence="1">Uncharacterized protein</fullName>
    </submittedName>
</protein>
<dbReference type="EMBL" id="RCHS01003481">
    <property type="protein sequence ID" value="RMX41502.1"/>
    <property type="molecule type" value="Genomic_DNA"/>
</dbReference>
<comment type="caution">
    <text evidence="1">The sequence shown here is derived from an EMBL/GenBank/DDBJ whole genome shotgun (WGS) entry which is preliminary data.</text>
</comment>
<evidence type="ECO:0000313" key="2">
    <source>
        <dbReference type="Proteomes" id="UP000275408"/>
    </source>
</evidence>
<reference evidence="1 2" key="1">
    <citation type="journal article" date="2018" name="Sci. Rep.">
        <title>Comparative analysis of the Pocillopora damicornis genome highlights role of immune system in coral evolution.</title>
        <authorList>
            <person name="Cunning R."/>
            <person name="Bay R.A."/>
            <person name="Gillette P."/>
            <person name="Baker A.C."/>
            <person name="Traylor-Knowles N."/>
        </authorList>
    </citation>
    <scope>NUCLEOTIDE SEQUENCE [LARGE SCALE GENOMIC DNA]</scope>
    <source>
        <strain evidence="1">RSMAS</strain>
        <tissue evidence="1">Whole animal</tissue>
    </source>
</reference>
<feature type="non-terminal residue" evidence="1">
    <location>
        <position position="1"/>
    </location>
</feature>
<organism evidence="1 2">
    <name type="scientific">Pocillopora damicornis</name>
    <name type="common">Cauliflower coral</name>
    <name type="synonym">Millepora damicornis</name>
    <dbReference type="NCBI Taxonomy" id="46731"/>
    <lineage>
        <taxon>Eukaryota</taxon>
        <taxon>Metazoa</taxon>
        <taxon>Cnidaria</taxon>
        <taxon>Anthozoa</taxon>
        <taxon>Hexacorallia</taxon>
        <taxon>Scleractinia</taxon>
        <taxon>Astrocoeniina</taxon>
        <taxon>Pocilloporidae</taxon>
        <taxon>Pocillopora</taxon>
    </lineage>
</organism>
<gene>
    <name evidence="1" type="ORF">pdam_00012266</name>
</gene>
<proteinExistence type="predicted"/>
<name>A0A3M6TJA0_POCDA</name>
<sequence length="123" mass="14165">ATIHYQPTSGKQPILVLQVLPDFPAKKYFIEMKSSRVLILSLGLITVLSVSKAKPFREELTPRDIGDAIEFDDGWLTKKKAYCLDVHPTICRLRKHQCFSSRWFITYRSFVSFVEEECPHTCG</sequence>
<accession>A0A3M6TJA0</accession>
<evidence type="ECO:0000313" key="1">
    <source>
        <dbReference type="EMBL" id="RMX41502.1"/>
    </source>
</evidence>
<dbReference type="AlphaFoldDB" id="A0A3M6TJA0"/>